<keyword evidence="3" id="KW-1185">Reference proteome</keyword>
<reference evidence="2 3" key="1">
    <citation type="submission" date="2021-07" db="EMBL/GenBank/DDBJ databases">
        <title>Isolation and characterization of bacteria from a gold mining with a capacity of golden bioaccumulation.</title>
        <authorList>
            <person name="Yang X.J."/>
        </authorList>
    </citation>
    <scope>NUCLEOTIDE SEQUENCE [LARGE SCALE GENOMIC DNA]</scope>
    <source>
        <strain evidence="2 3">Au29</strain>
    </source>
</reference>
<accession>A0ABX8TK81</accession>
<keyword evidence="1" id="KW-0472">Membrane</keyword>
<evidence type="ECO:0000313" key="2">
    <source>
        <dbReference type="EMBL" id="QYC10185.1"/>
    </source>
</evidence>
<organism evidence="2 3">
    <name type="scientific">Brevundimonas nasdae</name>
    <dbReference type="NCBI Taxonomy" id="172043"/>
    <lineage>
        <taxon>Bacteria</taxon>
        <taxon>Pseudomonadati</taxon>
        <taxon>Pseudomonadota</taxon>
        <taxon>Alphaproteobacteria</taxon>
        <taxon>Caulobacterales</taxon>
        <taxon>Caulobacteraceae</taxon>
        <taxon>Brevundimonas</taxon>
    </lineage>
</organism>
<evidence type="ECO:0000256" key="1">
    <source>
        <dbReference type="SAM" id="Phobius"/>
    </source>
</evidence>
<dbReference type="InterPro" id="IPR018750">
    <property type="entry name" value="DUF2306_membrane"/>
</dbReference>
<feature type="transmembrane region" description="Helical" evidence="1">
    <location>
        <begin position="51"/>
        <end position="73"/>
    </location>
</feature>
<feature type="transmembrane region" description="Helical" evidence="1">
    <location>
        <begin position="111"/>
        <end position="131"/>
    </location>
</feature>
<gene>
    <name evidence="2" type="ORF">KWG56_16765</name>
</gene>
<dbReference type="Proteomes" id="UP000824334">
    <property type="component" value="Chromosome"/>
</dbReference>
<protein>
    <submittedName>
        <fullName evidence="2">DUF2306 domain-containing protein</fullName>
    </submittedName>
</protein>
<proteinExistence type="predicted"/>
<keyword evidence="1" id="KW-0812">Transmembrane</keyword>
<dbReference type="EMBL" id="CP080034">
    <property type="protein sequence ID" value="QYC10185.1"/>
    <property type="molecule type" value="Genomic_DNA"/>
</dbReference>
<feature type="transmembrane region" description="Helical" evidence="1">
    <location>
        <begin position="85"/>
        <end position="105"/>
    </location>
</feature>
<keyword evidence="1" id="KW-1133">Transmembrane helix</keyword>
<dbReference type="Pfam" id="PF10067">
    <property type="entry name" value="DUF2306"/>
    <property type="match status" value="1"/>
</dbReference>
<dbReference type="RefSeq" id="WP_219353016.1">
    <property type="nucleotide sequence ID" value="NZ_CP080034.1"/>
</dbReference>
<dbReference type="GeneID" id="94376943"/>
<name>A0ABX8TK81_9CAUL</name>
<evidence type="ECO:0000313" key="3">
    <source>
        <dbReference type="Proteomes" id="UP000824334"/>
    </source>
</evidence>
<feature type="transmembrane region" description="Helical" evidence="1">
    <location>
        <begin position="143"/>
        <end position="169"/>
    </location>
</feature>
<sequence>MPTVRRFLGPAIALSILTLALVGYLLADQGRLARMGFRLHTPDWRLLLEVSPVIQLHIAAALTALVIGTVLLIGVKGTQRHRILGWGWVTAMATTAVSSLFIHSINPGGFSLIHLLSGWTVISLPMAIYAIRRGKVQAHRRAMTGMFVGGLLVAGALTFLPGRLMWAIFFG</sequence>